<dbReference type="OrthoDB" id="9793997at2"/>
<dbReference type="AlphaFoldDB" id="A0A1G6ERP4"/>
<gene>
    <name evidence="1" type="ORF">SAMN05660653_03088</name>
</gene>
<dbReference type="RefSeq" id="WP_092123690.1">
    <property type="nucleotide sequence ID" value="NZ_FMXO01000021.1"/>
</dbReference>
<sequence>MGFWSTSTQVARFTVGKLEVSDLKEQLTAFSFQDIEDTAEELSFGWTSIDDMDDTAFERSPVERGALNGWSLRIDTRKIKPAVLSRLVKKRIAEESEREGKALSKDRRQEIKDQTKLYLLTKTPPEPRVVDLVHAPQEGLLYVFSNNKFALETVSELFEKTFGMELERLTPAWLARRLAGQKRAEEVFEAGIDAFDVPLPPTVPALFLAHLLKTAVAGESINGVHLDSGGKVALEKLVGESMEKCTVSGWQGDPMGELLIAMADAKRISAATLILNDESTQESWTTGVTAGFEITVKTPKVDVQDKEDADGLFLEKFFLIERFFQMWDDLYREFLTTWTPALENEIVAWAQSIAPSREDAPRSDHRIP</sequence>
<evidence type="ECO:0000313" key="1">
    <source>
        <dbReference type="EMBL" id="SDB60104.1"/>
    </source>
</evidence>
<organism evidence="1 2">
    <name type="scientific">Desulfonatronum thiosulfatophilum</name>
    <dbReference type="NCBI Taxonomy" id="617002"/>
    <lineage>
        <taxon>Bacteria</taxon>
        <taxon>Pseudomonadati</taxon>
        <taxon>Thermodesulfobacteriota</taxon>
        <taxon>Desulfovibrionia</taxon>
        <taxon>Desulfovibrionales</taxon>
        <taxon>Desulfonatronaceae</taxon>
        <taxon>Desulfonatronum</taxon>
    </lineage>
</organism>
<dbReference type="InterPro" id="IPR007476">
    <property type="entry name" value="RdgC"/>
</dbReference>
<protein>
    <submittedName>
        <fullName evidence="1">Putative exonuclease, RdgC</fullName>
    </submittedName>
</protein>
<dbReference type="GO" id="GO:0006310">
    <property type="term" value="P:DNA recombination"/>
    <property type="evidence" value="ECO:0007669"/>
    <property type="project" value="InterPro"/>
</dbReference>
<dbReference type="EMBL" id="FMXO01000021">
    <property type="protein sequence ID" value="SDB60104.1"/>
    <property type="molecule type" value="Genomic_DNA"/>
</dbReference>
<name>A0A1G6ERP4_9BACT</name>
<proteinExistence type="predicted"/>
<dbReference type="GO" id="GO:0004527">
    <property type="term" value="F:exonuclease activity"/>
    <property type="evidence" value="ECO:0007669"/>
    <property type="project" value="UniProtKB-KW"/>
</dbReference>
<keyword evidence="1" id="KW-0378">Hydrolase</keyword>
<accession>A0A1G6ERP4</accession>
<dbReference type="Proteomes" id="UP000198771">
    <property type="component" value="Unassembled WGS sequence"/>
</dbReference>
<dbReference type="STRING" id="617002.SAMN05660653_03088"/>
<evidence type="ECO:0000313" key="2">
    <source>
        <dbReference type="Proteomes" id="UP000198771"/>
    </source>
</evidence>
<keyword evidence="1" id="KW-0540">Nuclease</keyword>
<dbReference type="Pfam" id="PF04381">
    <property type="entry name" value="RdgC"/>
    <property type="match status" value="1"/>
</dbReference>
<keyword evidence="1" id="KW-0269">Exonuclease</keyword>
<reference evidence="1 2" key="1">
    <citation type="submission" date="2016-10" db="EMBL/GenBank/DDBJ databases">
        <authorList>
            <person name="de Groot N.N."/>
        </authorList>
    </citation>
    <scope>NUCLEOTIDE SEQUENCE [LARGE SCALE GENOMIC DNA]</scope>
    <source>
        <strain evidence="1 2">ASO4-2</strain>
    </source>
</reference>
<keyword evidence="2" id="KW-1185">Reference proteome</keyword>